<proteinExistence type="predicted"/>
<accession>A0A2R3QWG9</accession>
<dbReference type="RefSeq" id="WP_106742595.1">
    <property type="nucleotide sequence ID" value="NZ_CP027657.1"/>
</dbReference>
<sequence length="170" mass="16964">MAQGYIDLVGGKLKRVLAIVTSAGAGDAGKIPALGSDGRLDSSVMPAGIGANVVVAVASEAIGAGKFVELFADAGTLKMRLADNSNGRAAWGYVRVAVDADASGTAYRLNTANAALSGLTAGADYYLGTAGGVISTPLDPDTDIGKLSQFLGRAASATELITAEYAPVTL</sequence>
<evidence type="ECO:0000313" key="1">
    <source>
        <dbReference type="EMBL" id="AVO56159.1"/>
    </source>
</evidence>
<reference evidence="1 2" key="1">
    <citation type="submission" date="2018-03" db="EMBL/GenBank/DDBJ databases">
        <title>Complete genome sequence and methylome analysis of Pseudomonas mendocina NEB 698.</title>
        <authorList>
            <person name="Morgan R.D."/>
        </authorList>
    </citation>
    <scope>NUCLEOTIDE SEQUENCE [LARGE SCALE GENOMIC DNA]</scope>
    <source>
        <strain evidence="1 2">NEB698</strain>
    </source>
</reference>
<dbReference type="AlphaFoldDB" id="A0A2R3QWG9"/>
<gene>
    <name evidence="1" type="ORF">C7A17_26590</name>
</gene>
<dbReference type="Proteomes" id="UP000238327">
    <property type="component" value="Chromosome"/>
</dbReference>
<name>A0A2R3QWG9_ECTME</name>
<protein>
    <submittedName>
        <fullName evidence="1">Uncharacterized protein</fullName>
    </submittedName>
</protein>
<dbReference type="OrthoDB" id="4553984at2"/>
<evidence type="ECO:0000313" key="2">
    <source>
        <dbReference type="Proteomes" id="UP000238327"/>
    </source>
</evidence>
<organism evidence="1 2">
    <name type="scientific">Ectopseudomonas mendocina</name>
    <name type="common">Pseudomonas mendocina</name>
    <dbReference type="NCBI Taxonomy" id="300"/>
    <lineage>
        <taxon>Bacteria</taxon>
        <taxon>Pseudomonadati</taxon>
        <taxon>Pseudomonadota</taxon>
        <taxon>Gammaproteobacteria</taxon>
        <taxon>Pseudomonadales</taxon>
        <taxon>Pseudomonadaceae</taxon>
        <taxon>Ectopseudomonas</taxon>
    </lineage>
</organism>
<dbReference type="EMBL" id="CP027657">
    <property type="protein sequence ID" value="AVO56159.1"/>
    <property type="molecule type" value="Genomic_DNA"/>
</dbReference>